<evidence type="ECO:0000256" key="6">
    <source>
        <dbReference type="SAM" id="Phobius"/>
    </source>
</evidence>
<feature type="transmembrane region" description="Helical" evidence="6">
    <location>
        <begin position="12"/>
        <end position="34"/>
    </location>
</feature>
<dbReference type="Proteomes" id="UP000006094">
    <property type="component" value="Chromosome"/>
</dbReference>
<keyword evidence="9" id="KW-1185">Reference proteome</keyword>
<dbReference type="RefSeq" id="WP_014966291.1">
    <property type="nucleotide sequence ID" value="NC_018664.1"/>
</dbReference>
<reference evidence="8 9" key="1">
    <citation type="journal article" date="2012" name="PLoS ONE">
        <title>The purine-utilizing bacterium Clostridium acidurici 9a: a genome-guided metabolic reconsideration.</title>
        <authorList>
            <person name="Hartwich K."/>
            <person name="Poehlein A."/>
            <person name="Daniel R."/>
        </authorList>
    </citation>
    <scope>NUCLEOTIDE SEQUENCE [LARGE SCALE GENOMIC DNA]</scope>
    <source>
        <strain evidence="9">ATCC 7906 / DSM 604 / BCRC 14475 / CIP 104303 / KCTC 5404 / NCIMB 10678 / 9a</strain>
    </source>
</reference>
<keyword evidence="2" id="KW-1003">Cell membrane</keyword>
<comment type="subcellular location">
    <subcellularLocation>
        <location evidence="1">Cell membrane</location>
        <topology evidence="1">Multi-pass membrane protein</topology>
    </subcellularLocation>
</comment>
<evidence type="ECO:0000256" key="4">
    <source>
        <dbReference type="ARBA" id="ARBA00022989"/>
    </source>
</evidence>
<evidence type="ECO:0000256" key="3">
    <source>
        <dbReference type="ARBA" id="ARBA00022692"/>
    </source>
</evidence>
<evidence type="ECO:0000256" key="5">
    <source>
        <dbReference type="ARBA" id="ARBA00023136"/>
    </source>
</evidence>
<dbReference type="InterPro" id="IPR051791">
    <property type="entry name" value="Pra-immunoreactive"/>
</dbReference>
<sequence length="146" mass="16850">MRTYRLAGFWTRFLAYMIDILTIVSISGIILRGYAKEIPFLGISMVSIGIIGFIYFTVMTKLLGQTLGKMIMGIKVVRIDNKELDWITLVYREGIGRFISQLLGLHLGYIWCGFSPRKQTWHDSISDTYVVFIDELTCKHMIEVQE</sequence>
<dbReference type="PANTHER" id="PTHR36115">
    <property type="entry name" value="PROLINE-RICH ANTIGEN HOMOLOG-RELATED"/>
    <property type="match status" value="1"/>
</dbReference>
<dbReference type="STRING" id="1128398.Curi_c00730"/>
<evidence type="ECO:0000313" key="8">
    <source>
        <dbReference type="EMBL" id="AFS77154.1"/>
    </source>
</evidence>
<dbReference type="EMBL" id="CP003326">
    <property type="protein sequence ID" value="AFS77154.1"/>
    <property type="molecule type" value="Genomic_DNA"/>
</dbReference>
<organism evidence="8 9">
    <name type="scientific">Gottschalkia acidurici (strain ATCC 7906 / DSM 604 / BCRC 14475 / CIP 104303 / KCTC 5404 / NCIMB 10678 / 9a)</name>
    <name type="common">Clostridium acidurici</name>
    <dbReference type="NCBI Taxonomy" id="1128398"/>
    <lineage>
        <taxon>Bacteria</taxon>
        <taxon>Bacillati</taxon>
        <taxon>Bacillota</taxon>
        <taxon>Tissierellia</taxon>
        <taxon>Tissierellales</taxon>
        <taxon>Gottschalkiaceae</taxon>
        <taxon>Gottschalkia</taxon>
    </lineage>
</organism>
<dbReference type="InterPro" id="IPR010432">
    <property type="entry name" value="RDD"/>
</dbReference>
<evidence type="ECO:0000313" key="9">
    <source>
        <dbReference type="Proteomes" id="UP000006094"/>
    </source>
</evidence>
<dbReference type="PATRIC" id="fig|1128398.3.peg.73"/>
<keyword evidence="3 6" id="KW-0812">Transmembrane</keyword>
<dbReference type="eggNOG" id="COG1714">
    <property type="taxonomic scope" value="Bacteria"/>
</dbReference>
<evidence type="ECO:0000259" key="7">
    <source>
        <dbReference type="Pfam" id="PF06271"/>
    </source>
</evidence>
<keyword evidence="5 6" id="KW-0472">Membrane</keyword>
<evidence type="ECO:0000256" key="1">
    <source>
        <dbReference type="ARBA" id="ARBA00004651"/>
    </source>
</evidence>
<dbReference type="PANTHER" id="PTHR36115:SF9">
    <property type="entry name" value="LMO1584 PROTEIN"/>
    <property type="match status" value="1"/>
</dbReference>
<dbReference type="KEGG" id="cad:Curi_c00730"/>
<dbReference type="OrthoDB" id="9793824at2"/>
<dbReference type="HOGENOM" id="CLU_053152_2_2_9"/>
<dbReference type="Pfam" id="PF06271">
    <property type="entry name" value="RDD"/>
    <property type="match status" value="1"/>
</dbReference>
<evidence type="ECO:0000256" key="2">
    <source>
        <dbReference type="ARBA" id="ARBA00022475"/>
    </source>
</evidence>
<name>K0AV61_GOTA9</name>
<feature type="transmembrane region" description="Helical" evidence="6">
    <location>
        <begin position="40"/>
        <end position="63"/>
    </location>
</feature>
<accession>K0AV61</accession>
<keyword evidence="4 6" id="KW-1133">Transmembrane helix</keyword>
<feature type="domain" description="RDD" evidence="7">
    <location>
        <begin position="6"/>
        <end position="126"/>
    </location>
</feature>
<gene>
    <name evidence="8" type="ordered locus">Curi_c00730</name>
</gene>
<protein>
    <submittedName>
        <fullName evidence="8">RDD domain-containing protein</fullName>
    </submittedName>
</protein>
<dbReference type="AlphaFoldDB" id="K0AV61"/>
<proteinExistence type="predicted"/>
<dbReference type="GO" id="GO:0005886">
    <property type="term" value="C:plasma membrane"/>
    <property type="evidence" value="ECO:0007669"/>
    <property type="project" value="UniProtKB-SubCell"/>
</dbReference>